<dbReference type="GO" id="GO:0000938">
    <property type="term" value="C:GARP complex"/>
    <property type="evidence" value="ECO:0007669"/>
    <property type="project" value="InterPro"/>
</dbReference>
<dbReference type="PANTHER" id="PTHR12965:SF0">
    <property type="entry name" value="VACUOLAR PROTEIN SORTING-ASSOCIATED PROTEIN 54"/>
    <property type="match status" value="1"/>
</dbReference>
<evidence type="ECO:0000259" key="9">
    <source>
        <dbReference type="Pfam" id="PF10475"/>
    </source>
</evidence>
<keyword evidence="4" id="KW-0813">Transport</keyword>
<evidence type="ECO:0000256" key="4">
    <source>
        <dbReference type="ARBA" id="ARBA00022448"/>
    </source>
</evidence>
<dbReference type="InterPro" id="IPR019515">
    <property type="entry name" value="VPS54_N"/>
</dbReference>
<protein>
    <recommendedName>
        <fullName evidence="3">Vacuolar protein sorting-associated protein 54</fullName>
    </recommendedName>
</protein>
<dbReference type="GO" id="GO:0006896">
    <property type="term" value="P:Golgi to vacuole transport"/>
    <property type="evidence" value="ECO:0007669"/>
    <property type="project" value="TreeGrafter"/>
</dbReference>
<dbReference type="InterPro" id="IPR012501">
    <property type="entry name" value="Vps54_C"/>
</dbReference>
<keyword evidence="7" id="KW-0175">Coiled coil</keyword>
<accession>A0A6G0ZPG1</accession>
<feature type="domain" description="Vacuolar protein sorting-associated protein 54 N-terminal" evidence="9">
    <location>
        <begin position="404"/>
        <end position="553"/>
    </location>
</feature>
<dbReference type="Proteomes" id="UP000478052">
    <property type="component" value="Unassembled WGS sequence"/>
</dbReference>
<evidence type="ECO:0000256" key="6">
    <source>
        <dbReference type="ARBA" id="ARBA00023034"/>
    </source>
</evidence>
<feature type="domain" description="Vacuolar protein sorting-associated protein 54 C-terminal" evidence="8">
    <location>
        <begin position="876"/>
        <end position="1006"/>
    </location>
</feature>
<dbReference type="GO" id="GO:0015031">
    <property type="term" value="P:protein transport"/>
    <property type="evidence" value="ECO:0007669"/>
    <property type="project" value="UniProtKB-KW"/>
</dbReference>
<dbReference type="PANTHER" id="PTHR12965">
    <property type="entry name" value="VACUOLAR PROTEIN SORTING 54"/>
    <property type="match status" value="1"/>
</dbReference>
<dbReference type="Pfam" id="PF10475">
    <property type="entry name" value="Vps54_N"/>
    <property type="match status" value="1"/>
</dbReference>
<keyword evidence="5" id="KW-0653">Protein transport</keyword>
<organism evidence="10 11">
    <name type="scientific">Aphis craccivora</name>
    <name type="common">Cowpea aphid</name>
    <dbReference type="NCBI Taxonomy" id="307492"/>
    <lineage>
        <taxon>Eukaryota</taxon>
        <taxon>Metazoa</taxon>
        <taxon>Ecdysozoa</taxon>
        <taxon>Arthropoda</taxon>
        <taxon>Hexapoda</taxon>
        <taxon>Insecta</taxon>
        <taxon>Pterygota</taxon>
        <taxon>Neoptera</taxon>
        <taxon>Paraneoptera</taxon>
        <taxon>Hemiptera</taxon>
        <taxon>Sternorrhyncha</taxon>
        <taxon>Aphidomorpha</taxon>
        <taxon>Aphidoidea</taxon>
        <taxon>Aphididae</taxon>
        <taxon>Aphidini</taxon>
        <taxon>Aphis</taxon>
        <taxon>Aphis</taxon>
    </lineage>
</organism>
<dbReference type="EMBL" id="VUJU01000064">
    <property type="protein sequence ID" value="KAF0773400.1"/>
    <property type="molecule type" value="Genomic_DNA"/>
</dbReference>
<dbReference type="Gene3D" id="1.20.1280.130">
    <property type="match status" value="1"/>
</dbReference>
<evidence type="ECO:0000256" key="1">
    <source>
        <dbReference type="ARBA" id="ARBA00004601"/>
    </source>
</evidence>
<comment type="caution">
    <text evidence="10">The sequence shown here is derived from an EMBL/GenBank/DDBJ whole genome shotgun (WGS) entry which is preliminary data.</text>
</comment>
<dbReference type="GO" id="GO:0019905">
    <property type="term" value="F:syntaxin binding"/>
    <property type="evidence" value="ECO:0007669"/>
    <property type="project" value="TreeGrafter"/>
</dbReference>
<proteinExistence type="inferred from homology"/>
<comment type="similarity">
    <text evidence="2">Belongs to the VPS54 family.</text>
</comment>
<evidence type="ECO:0000313" key="10">
    <source>
        <dbReference type="EMBL" id="KAF0773400.1"/>
    </source>
</evidence>
<reference evidence="10 11" key="1">
    <citation type="submission" date="2019-08" db="EMBL/GenBank/DDBJ databases">
        <title>Whole genome of Aphis craccivora.</title>
        <authorList>
            <person name="Voronova N.V."/>
            <person name="Shulinski R.S."/>
            <person name="Bandarenka Y.V."/>
            <person name="Zhorov D.G."/>
            <person name="Warner D."/>
        </authorList>
    </citation>
    <scope>NUCLEOTIDE SEQUENCE [LARGE SCALE GENOMIC DNA]</scope>
    <source>
        <strain evidence="10">180601</strain>
        <tissue evidence="10">Whole Body</tissue>
    </source>
</reference>
<evidence type="ECO:0000313" key="11">
    <source>
        <dbReference type="Proteomes" id="UP000478052"/>
    </source>
</evidence>
<evidence type="ECO:0000256" key="7">
    <source>
        <dbReference type="ARBA" id="ARBA00023054"/>
    </source>
</evidence>
<name>A0A6G0ZPG1_APHCR</name>
<dbReference type="GO" id="GO:0042147">
    <property type="term" value="P:retrograde transport, endosome to Golgi"/>
    <property type="evidence" value="ECO:0007669"/>
    <property type="project" value="InterPro"/>
</dbReference>
<comment type="subcellular location">
    <subcellularLocation>
        <location evidence="1">Golgi apparatus</location>
        <location evidence="1">trans-Golgi network</location>
    </subcellularLocation>
</comment>
<sequence length="1125" mass="129957">MDRAVTREPIWQKCRFCQNATFEQLHQFERHLYDVHSRRKDGQYFCEYGTTRVCCKKSNESDYKIHVVHNHAFQSTNCVVPYRKTSDNKRPTDEWNFYSASQSLATVLNDPRRPRSKDFFTKTWGDKFTDTSPIPPPQHLPAIRPQYFLTYLKRIPKRHKKLVELQHKKDKQDYPSEILQQFPNLRLTKSTEFFHYACGGLREENFRKLNKPNKDNWSCSNCKFKKKALAIADKIASSINTTINNTTFRTTVKILKDENKSIKEENMLRCGELSSLLGMMNMLKQKMLDCNQEIVGIPGSKDENCTVFLMVKFLMLLRKLDSILKIVNATNHKIKEWMTLGLLTSALDRVNYDLSEVPTIFLEPDFDLSKRETLFTVFPNIFLTSDTHANVGTANIRISDKSIYEKKLSHYLDTVEVKIAQQVSSKSEEFFHTMTSHDTLMEQIRLSIQLAQNLRCRIRQVDEKFVLKPLTILKTKTTILNHTNIIEKLKLMATVYHTQTTIQQLLSTADYVAALDLIYTTKDLLSKELSGVHCFRYLTSELNEIIKMIDALMAGEFERCSSADLNRPLVDTDSEVLEKDKLFSTLMGMLRRKNWAFLEAYSKECETAISAAIKKSVIDTVANSDVDHQINHSSNLESYLHCLTTNEWLNMLEDCSYTLSLLLRRIKAGYNIMQHALNVSAKKLNSHNENTVEFEEPSFDYNLTEEDYIKVKAKLTNLLNSITECAVVKYAQLVTKSSSANTESEKVNDITEQRNGDEESKNYCLSDQKQLLRLSGCIKHLSDCYVEVCPNQDVGFKILQTAMQSEVANNFIKKFHTEKINKLQLLLDSENWRQKVVPSDFQNLVEYIQTTGQFPMSKSSPKTSTKTSAQMLMVNDESFAVVATVLLLIQMVTEYCTKADEINLAAQSLLRYVCEILREYNSRSYHLVLQAKAISNKTGLKKITCTNLVLSLRALQLLLWIIPYIQTHFSNFLEESQVNTILNRVKNDITKHTKDIQDKLHDIVKQIIMQQMSNWEAKPPIPSKSFQTICKHICKLHEAISNILPKIQIQYLYRRIHITFKEILHECINKMDNTNIDGPLRGIVSSELMFYIKSLESIDALPKDEMALQSMNDIWDENFSTNNSH</sequence>
<evidence type="ECO:0000256" key="2">
    <source>
        <dbReference type="ARBA" id="ARBA00009150"/>
    </source>
</evidence>
<evidence type="ECO:0000259" key="8">
    <source>
        <dbReference type="Pfam" id="PF07928"/>
    </source>
</evidence>
<dbReference type="InterPro" id="IPR039745">
    <property type="entry name" value="Vps54"/>
</dbReference>
<dbReference type="OrthoDB" id="10259024at2759"/>
<evidence type="ECO:0000256" key="3">
    <source>
        <dbReference type="ARBA" id="ARBA00017665"/>
    </source>
</evidence>
<keyword evidence="6" id="KW-0333">Golgi apparatus</keyword>
<dbReference type="Pfam" id="PF07928">
    <property type="entry name" value="Vps54"/>
    <property type="match status" value="1"/>
</dbReference>
<gene>
    <name evidence="10" type="ORF">FWK35_00001075</name>
</gene>
<evidence type="ECO:0000256" key="5">
    <source>
        <dbReference type="ARBA" id="ARBA00022927"/>
    </source>
</evidence>
<dbReference type="GO" id="GO:0005829">
    <property type="term" value="C:cytosol"/>
    <property type="evidence" value="ECO:0007669"/>
    <property type="project" value="GOC"/>
</dbReference>
<keyword evidence="11" id="KW-1185">Reference proteome</keyword>
<dbReference type="AlphaFoldDB" id="A0A6G0ZPG1"/>